<keyword evidence="2" id="KW-1185">Reference proteome</keyword>
<name>A0A673G221_9TELE</name>
<dbReference type="Pfam" id="PF04031">
    <property type="entry name" value="Las1"/>
    <property type="match status" value="1"/>
</dbReference>
<accession>A0A673G221</accession>
<proteinExistence type="predicted"/>
<dbReference type="GO" id="GO:0090730">
    <property type="term" value="C:Las1 complex"/>
    <property type="evidence" value="ECO:0007669"/>
    <property type="project" value="InterPro"/>
</dbReference>
<dbReference type="Ensembl" id="ENSSRHT00000009597.1">
    <property type="protein sequence ID" value="ENSSRHP00000009306.1"/>
    <property type="gene ID" value="ENSSRHG00000005371.1"/>
</dbReference>
<sequence length="78" mass="9105">MKKKTVGKTRHVVAWMNKAEYEHVLEYLFSKEPALQKHALHRISAWKGRYGGQGWICCDSDRGGQIKEMILLYHCSQK</sequence>
<evidence type="ECO:0000313" key="2">
    <source>
        <dbReference type="Proteomes" id="UP000472270"/>
    </source>
</evidence>
<protein>
    <submittedName>
        <fullName evidence="1">Uncharacterized protein</fullName>
    </submittedName>
</protein>
<evidence type="ECO:0000313" key="1">
    <source>
        <dbReference type="Ensembl" id="ENSSRHP00000009306.1"/>
    </source>
</evidence>
<dbReference type="GO" id="GO:0030687">
    <property type="term" value="C:preribosome, large subunit precursor"/>
    <property type="evidence" value="ECO:0007669"/>
    <property type="project" value="TreeGrafter"/>
</dbReference>
<organism evidence="1 2">
    <name type="scientific">Sinocyclocheilus rhinocerous</name>
    <dbReference type="NCBI Taxonomy" id="307959"/>
    <lineage>
        <taxon>Eukaryota</taxon>
        <taxon>Metazoa</taxon>
        <taxon>Chordata</taxon>
        <taxon>Craniata</taxon>
        <taxon>Vertebrata</taxon>
        <taxon>Euteleostomi</taxon>
        <taxon>Actinopterygii</taxon>
        <taxon>Neopterygii</taxon>
        <taxon>Teleostei</taxon>
        <taxon>Ostariophysi</taxon>
        <taxon>Cypriniformes</taxon>
        <taxon>Cyprinidae</taxon>
        <taxon>Cyprininae</taxon>
        <taxon>Sinocyclocheilus</taxon>
    </lineage>
</organism>
<reference evidence="1" key="2">
    <citation type="submission" date="2025-09" db="UniProtKB">
        <authorList>
            <consortium name="Ensembl"/>
        </authorList>
    </citation>
    <scope>IDENTIFICATION</scope>
</reference>
<dbReference type="Proteomes" id="UP000472270">
    <property type="component" value="Unassembled WGS sequence"/>
</dbReference>
<dbReference type="GO" id="GO:0000470">
    <property type="term" value="P:maturation of LSU-rRNA"/>
    <property type="evidence" value="ECO:0007669"/>
    <property type="project" value="TreeGrafter"/>
</dbReference>
<dbReference type="PANTHER" id="PTHR15002">
    <property type="entry name" value="RIBOSOMAL BIOGENESIS PROTEIN LAS1L"/>
    <property type="match status" value="1"/>
</dbReference>
<dbReference type="InterPro" id="IPR007174">
    <property type="entry name" value="Las1"/>
</dbReference>
<dbReference type="GO" id="GO:0000460">
    <property type="term" value="P:maturation of 5.8S rRNA"/>
    <property type="evidence" value="ECO:0007669"/>
    <property type="project" value="TreeGrafter"/>
</dbReference>
<dbReference type="PANTHER" id="PTHR15002:SF0">
    <property type="entry name" value="RIBOSOMAL BIOGENESIS PROTEIN LAS1L"/>
    <property type="match status" value="1"/>
</dbReference>
<reference evidence="1" key="1">
    <citation type="submission" date="2025-08" db="UniProtKB">
        <authorList>
            <consortium name="Ensembl"/>
        </authorList>
    </citation>
    <scope>IDENTIFICATION</scope>
</reference>
<dbReference type="GO" id="GO:0004519">
    <property type="term" value="F:endonuclease activity"/>
    <property type="evidence" value="ECO:0007669"/>
    <property type="project" value="InterPro"/>
</dbReference>
<dbReference type="AlphaFoldDB" id="A0A673G221"/>